<dbReference type="SUPFAM" id="SSF56047">
    <property type="entry name" value="Ribosomal protein S8"/>
    <property type="match status" value="1"/>
</dbReference>
<keyword evidence="3" id="KW-0687">Ribonucleoprotein</keyword>
<name>A0A8B0SGC7_9STRA</name>
<evidence type="ECO:0000256" key="1">
    <source>
        <dbReference type="ARBA" id="ARBA00006471"/>
    </source>
</evidence>
<dbReference type="Pfam" id="PF00410">
    <property type="entry name" value="Ribosomal_S8"/>
    <property type="match status" value="1"/>
</dbReference>
<dbReference type="GO" id="GO:0006412">
    <property type="term" value="P:translation"/>
    <property type="evidence" value="ECO:0007669"/>
    <property type="project" value="InterPro"/>
</dbReference>
<dbReference type="InterPro" id="IPR035987">
    <property type="entry name" value="Ribosomal_uS8_sf"/>
</dbReference>
<dbReference type="Gene3D" id="3.30.1490.10">
    <property type="match status" value="1"/>
</dbReference>
<keyword evidence="4" id="KW-0496">Mitochondrion</keyword>
<dbReference type="GO" id="GO:0005840">
    <property type="term" value="C:ribosome"/>
    <property type="evidence" value="ECO:0007669"/>
    <property type="project" value="UniProtKB-KW"/>
</dbReference>
<keyword evidence="2 4" id="KW-0689">Ribosomal protein</keyword>
<dbReference type="GO" id="GO:0003735">
    <property type="term" value="F:structural constituent of ribosome"/>
    <property type="evidence" value="ECO:0007669"/>
    <property type="project" value="InterPro"/>
</dbReference>
<organism evidence="4">
    <name type="scientific">Thalassiosira rotula</name>
    <dbReference type="NCBI Taxonomy" id="49265"/>
    <lineage>
        <taxon>Eukaryota</taxon>
        <taxon>Sar</taxon>
        <taxon>Stramenopiles</taxon>
        <taxon>Ochrophyta</taxon>
        <taxon>Bacillariophyta</taxon>
        <taxon>Coscinodiscophyceae</taxon>
        <taxon>Thalassiosirophycidae</taxon>
        <taxon>Thalassiosirales</taxon>
        <taxon>Thalassiosiraceae</taxon>
        <taxon>Thalassiosira</taxon>
    </lineage>
</organism>
<dbReference type="InterPro" id="IPR000630">
    <property type="entry name" value="Ribosomal_uS8"/>
</dbReference>
<dbReference type="GeneID" id="70637952"/>
<proteinExistence type="inferred from homology"/>
<dbReference type="Gene3D" id="3.30.1370.30">
    <property type="match status" value="1"/>
</dbReference>
<geneLocation type="mitochondrion" evidence="4"/>
<accession>A0A8B0SGC7</accession>
<dbReference type="GO" id="GO:1990904">
    <property type="term" value="C:ribonucleoprotein complex"/>
    <property type="evidence" value="ECO:0007669"/>
    <property type="project" value="UniProtKB-KW"/>
</dbReference>
<protein>
    <submittedName>
        <fullName evidence="4">Ribosomal protein S8</fullName>
    </submittedName>
</protein>
<evidence type="ECO:0000256" key="2">
    <source>
        <dbReference type="ARBA" id="ARBA00022980"/>
    </source>
</evidence>
<evidence type="ECO:0000256" key="3">
    <source>
        <dbReference type="ARBA" id="ARBA00023274"/>
    </source>
</evidence>
<comment type="similarity">
    <text evidence="1">Belongs to the universal ribosomal protein uS8 family.</text>
</comment>
<gene>
    <name evidence="4" type="primary">rps8</name>
</gene>
<dbReference type="EMBL" id="MW013552">
    <property type="protein sequence ID" value="QTX08917.1"/>
    <property type="molecule type" value="Genomic_DNA"/>
</dbReference>
<dbReference type="RefSeq" id="YP_010252074.1">
    <property type="nucleotide sequence ID" value="NC_060383.1"/>
</dbReference>
<sequence length="128" mass="14855">MINILWNISTNIKNSQISQKNYMRQPKTKLTIAFLNILWDEGFILGYKIDKLDSSLLNIFLKYKDGYPVINSIKFVFKPSRSIYYSVSQLWNLDSKKSLIILTTPKGLMTVQECKKTQTGGKPLFIIR</sequence>
<evidence type="ECO:0000313" key="4">
    <source>
        <dbReference type="EMBL" id="QTX08917.1"/>
    </source>
</evidence>
<reference evidence="4" key="1">
    <citation type="submission" date="2020-09" db="EMBL/GenBank/DDBJ databases">
        <authorList>
            <person name="Liu K."/>
            <person name="Chen N."/>
        </authorList>
    </citation>
    <scope>NUCLEOTIDE SEQUENCE</scope>
    <source>
        <strain evidence="4">CNS00050</strain>
    </source>
</reference>
<dbReference type="AlphaFoldDB" id="A0A8B0SGC7"/>